<dbReference type="Gene3D" id="3.90.550.10">
    <property type="entry name" value="Spore Coat Polysaccharide Biosynthesis Protein SpsA, Chain A"/>
    <property type="match status" value="1"/>
</dbReference>
<dbReference type="PANTHER" id="PTHR48090">
    <property type="entry name" value="UNDECAPRENYL-PHOSPHATE 4-DEOXY-4-FORMAMIDO-L-ARABINOSE TRANSFERASE-RELATED"/>
    <property type="match status" value="1"/>
</dbReference>
<evidence type="ECO:0000313" key="3">
    <source>
        <dbReference type="Proteomes" id="UP001364224"/>
    </source>
</evidence>
<dbReference type="SUPFAM" id="SSF53448">
    <property type="entry name" value="Nucleotide-diphospho-sugar transferases"/>
    <property type="match status" value="1"/>
</dbReference>
<gene>
    <name evidence="2" type="ORF">V1286_005523</name>
</gene>
<comment type="caution">
    <text evidence="2">The sequence shown here is derived from an EMBL/GenBank/DDBJ whole genome shotgun (WGS) entry which is preliminary data.</text>
</comment>
<dbReference type="InterPro" id="IPR001173">
    <property type="entry name" value="Glyco_trans_2-like"/>
</dbReference>
<reference evidence="2 3" key="1">
    <citation type="submission" date="2024-02" db="EMBL/GenBank/DDBJ databases">
        <title>Adaptive strategies in a cosmopolitan and abundant soil bacterium.</title>
        <authorList>
            <person name="Carini P."/>
        </authorList>
    </citation>
    <scope>NUCLEOTIDE SEQUENCE [LARGE SCALE GENOMIC DNA]</scope>
    <source>
        <strain evidence="2 3">AZCC 1608</strain>
    </source>
</reference>
<evidence type="ECO:0000313" key="2">
    <source>
        <dbReference type="EMBL" id="MEH2557994.1"/>
    </source>
</evidence>
<keyword evidence="3" id="KW-1185">Reference proteome</keyword>
<dbReference type="Proteomes" id="UP001364224">
    <property type="component" value="Unassembled WGS sequence"/>
</dbReference>
<dbReference type="Pfam" id="PF00535">
    <property type="entry name" value="Glycos_transf_2"/>
    <property type="match status" value="1"/>
</dbReference>
<dbReference type="CDD" id="cd04179">
    <property type="entry name" value="DPM_DPG-synthase_like"/>
    <property type="match status" value="1"/>
</dbReference>
<dbReference type="InterPro" id="IPR029044">
    <property type="entry name" value="Nucleotide-diphossugar_trans"/>
</dbReference>
<dbReference type="PANTHER" id="PTHR48090:SF7">
    <property type="entry name" value="RFBJ PROTEIN"/>
    <property type="match status" value="1"/>
</dbReference>
<proteinExistence type="predicted"/>
<accession>A0ABU8BIM7</accession>
<evidence type="ECO:0000259" key="1">
    <source>
        <dbReference type="Pfam" id="PF00535"/>
    </source>
</evidence>
<organism evidence="2 3">
    <name type="scientific">Bradyrhizobium algeriense</name>
    <dbReference type="NCBI Taxonomy" id="634784"/>
    <lineage>
        <taxon>Bacteria</taxon>
        <taxon>Pseudomonadati</taxon>
        <taxon>Pseudomonadota</taxon>
        <taxon>Alphaproteobacteria</taxon>
        <taxon>Hyphomicrobiales</taxon>
        <taxon>Nitrobacteraceae</taxon>
        <taxon>Bradyrhizobium</taxon>
    </lineage>
</organism>
<dbReference type="EMBL" id="JAZHRV010000001">
    <property type="protein sequence ID" value="MEH2557994.1"/>
    <property type="molecule type" value="Genomic_DNA"/>
</dbReference>
<feature type="domain" description="Glycosyltransferase 2-like" evidence="1">
    <location>
        <begin position="22"/>
        <end position="178"/>
    </location>
</feature>
<name>A0ABU8BIM7_9BRAD</name>
<dbReference type="RefSeq" id="WP_334484760.1">
    <property type="nucleotide sequence ID" value="NZ_JAZHRV010000001.1"/>
</dbReference>
<sequence length="257" mass="27385">MNEVTHGIGGKRPVFCQPPVVSAIIPCLDEETAIGQVVAAALAQNVSEVVVVDGGSRDRTAERARAAGARVIVEPRQGYGRAIQAGIAAARGDADILVFLDGDGSDPAERISDLVSPIVTGQAVFVVGSRVRGSRESGSLSPQQLLAAHVARLLLRLVYGAGFTDLSPFRAIRRDELRHLGMKEETYGWNLEMLMRVAAARLPALEIAVGQRRRIGGVSKVSGNLIAGIKAAWSISTTFVRLAIELRHQRGPGERRG</sequence>
<protein>
    <submittedName>
        <fullName evidence="2">Glycosyltransferase involved in cell wall biosynthesis</fullName>
    </submittedName>
</protein>
<dbReference type="InterPro" id="IPR050256">
    <property type="entry name" value="Glycosyltransferase_2"/>
</dbReference>